<dbReference type="Proteomes" id="UP001055439">
    <property type="component" value="Chromosome 8"/>
</dbReference>
<dbReference type="AlphaFoldDB" id="A0A9E7KTZ6"/>
<accession>A0A9E7KTZ6</accession>
<evidence type="ECO:0000313" key="1">
    <source>
        <dbReference type="EMBL" id="URE27424.1"/>
    </source>
</evidence>
<reference evidence="1" key="1">
    <citation type="submission" date="2022-05" db="EMBL/GenBank/DDBJ databases">
        <title>The Musa troglodytarum L. genome provides insights into the mechanism of non-climacteric behaviour and enrichment of carotenoids.</title>
        <authorList>
            <person name="Wang J."/>
        </authorList>
    </citation>
    <scope>NUCLEOTIDE SEQUENCE</scope>
    <source>
        <tissue evidence="1">Leaf</tissue>
    </source>
</reference>
<keyword evidence="2" id="KW-1185">Reference proteome</keyword>
<dbReference type="OrthoDB" id="1714249at2759"/>
<sequence>MMINLKACFSRHSQWPPESFRLAGLESLCCSTLPWMSEIDPQIYSDLLILTFRSYCYKKLL</sequence>
<dbReference type="EMBL" id="CP097510">
    <property type="protein sequence ID" value="URE27424.1"/>
    <property type="molecule type" value="Genomic_DNA"/>
</dbReference>
<name>A0A9E7KTZ6_9LILI</name>
<organism evidence="1 2">
    <name type="scientific">Musa troglodytarum</name>
    <name type="common">fe'i banana</name>
    <dbReference type="NCBI Taxonomy" id="320322"/>
    <lineage>
        <taxon>Eukaryota</taxon>
        <taxon>Viridiplantae</taxon>
        <taxon>Streptophyta</taxon>
        <taxon>Embryophyta</taxon>
        <taxon>Tracheophyta</taxon>
        <taxon>Spermatophyta</taxon>
        <taxon>Magnoliopsida</taxon>
        <taxon>Liliopsida</taxon>
        <taxon>Zingiberales</taxon>
        <taxon>Musaceae</taxon>
        <taxon>Musa</taxon>
    </lineage>
</organism>
<protein>
    <submittedName>
        <fullName evidence="1">Uncharacterized protein</fullName>
    </submittedName>
</protein>
<evidence type="ECO:0000313" key="2">
    <source>
        <dbReference type="Proteomes" id="UP001055439"/>
    </source>
</evidence>
<gene>
    <name evidence="1" type="ORF">MUK42_35676</name>
</gene>
<proteinExistence type="predicted"/>